<name>A0A1Y2CY82_9FUNG</name>
<dbReference type="STRING" id="329046.A0A1Y2CY82"/>
<protein>
    <recommendedName>
        <fullName evidence="1">Tc1-like transposase DDE domain-containing protein</fullName>
    </recommendedName>
</protein>
<dbReference type="InterPro" id="IPR036397">
    <property type="entry name" value="RNaseH_sf"/>
</dbReference>
<evidence type="ECO:0000313" key="2">
    <source>
        <dbReference type="EMBL" id="ORY51804.1"/>
    </source>
</evidence>
<gene>
    <name evidence="2" type="ORF">BCR33DRAFT_845822</name>
</gene>
<dbReference type="Gene3D" id="3.30.420.10">
    <property type="entry name" value="Ribonuclease H-like superfamily/Ribonuclease H"/>
    <property type="match status" value="1"/>
</dbReference>
<feature type="domain" description="Tc1-like transposase DDE" evidence="1">
    <location>
        <begin position="66"/>
        <end position="204"/>
    </location>
</feature>
<evidence type="ECO:0000313" key="3">
    <source>
        <dbReference type="Proteomes" id="UP000193642"/>
    </source>
</evidence>
<dbReference type="EMBL" id="MCGO01000004">
    <property type="protein sequence ID" value="ORY51804.1"/>
    <property type="molecule type" value="Genomic_DNA"/>
</dbReference>
<dbReference type="Proteomes" id="UP000193642">
    <property type="component" value="Unassembled WGS sequence"/>
</dbReference>
<sequence>MFFDEAKAAYLRKFHVSISSSCISVILKNTGLSWKALEQRAVQISQADVIRFASELLETPWLLHNLLFLDEVSFDNRQMIRNCGWWYKGERLVLCGEYKRLPRVSLLCFIGLNGLVNTHMTQGTFNRELFLDCCLQTATKQKVVKMNPGWHSLWILDGAKIHCDPSVVNSLRLIGVKIIFLPAYCPFFNPIEIMFGMVKKRMRRVYNPNRGDDILHVILDVLGEFKRHDFESIFRQCGYTWSGFDPTTAFSIPFSDMHGIKSDGEEIWDVGDVGDYELTE</sequence>
<reference evidence="2 3" key="1">
    <citation type="submission" date="2016-07" db="EMBL/GenBank/DDBJ databases">
        <title>Pervasive Adenine N6-methylation of Active Genes in Fungi.</title>
        <authorList>
            <consortium name="DOE Joint Genome Institute"/>
            <person name="Mondo S.J."/>
            <person name="Dannebaum R.O."/>
            <person name="Kuo R.C."/>
            <person name="Labutti K."/>
            <person name="Haridas S."/>
            <person name="Kuo A."/>
            <person name="Salamov A."/>
            <person name="Ahrendt S.R."/>
            <person name="Lipzen A."/>
            <person name="Sullivan W."/>
            <person name="Andreopoulos W.B."/>
            <person name="Clum A."/>
            <person name="Lindquist E."/>
            <person name="Daum C."/>
            <person name="Ramamoorthy G.K."/>
            <person name="Gryganskyi A."/>
            <person name="Culley D."/>
            <person name="Magnuson J.K."/>
            <person name="James T.Y."/>
            <person name="O'Malley M.A."/>
            <person name="Stajich J.E."/>
            <person name="Spatafora J.W."/>
            <person name="Visel A."/>
            <person name="Grigoriev I.V."/>
        </authorList>
    </citation>
    <scope>NUCLEOTIDE SEQUENCE [LARGE SCALE GENOMIC DNA]</scope>
    <source>
        <strain evidence="2 3">JEL800</strain>
    </source>
</reference>
<accession>A0A1Y2CY82</accession>
<dbReference type="PANTHER" id="PTHR46564:SF1">
    <property type="entry name" value="TRANSPOSASE"/>
    <property type="match status" value="1"/>
</dbReference>
<dbReference type="AlphaFoldDB" id="A0A1Y2CY82"/>
<comment type="caution">
    <text evidence="2">The sequence shown here is derived from an EMBL/GenBank/DDBJ whole genome shotgun (WGS) entry which is preliminary data.</text>
</comment>
<dbReference type="InterPro" id="IPR038717">
    <property type="entry name" value="Tc1-like_DDE_dom"/>
</dbReference>
<dbReference type="GO" id="GO:0003676">
    <property type="term" value="F:nucleic acid binding"/>
    <property type="evidence" value="ECO:0007669"/>
    <property type="project" value="InterPro"/>
</dbReference>
<dbReference type="Pfam" id="PF13358">
    <property type="entry name" value="DDE_3"/>
    <property type="match status" value="1"/>
</dbReference>
<evidence type="ECO:0000259" key="1">
    <source>
        <dbReference type="Pfam" id="PF13358"/>
    </source>
</evidence>
<dbReference type="PANTHER" id="PTHR46564">
    <property type="entry name" value="TRANSPOSASE"/>
    <property type="match status" value="1"/>
</dbReference>
<organism evidence="2 3">
    <name type="scientific">Rhizoclosmatium globosum</name>
    <dbReference type="NCBI Taxonomy" id="329046"/>
    <lineage>
        <taxon>Eukaryota</taxon>
        <taxon>Fungi</taxon>
        <taxon>Fungi incertae sedis</taxon>
        <taxon>Chytridiomycota</taxon>
        <taxon>Chytridiomycota incertae sedis</taxon>
        <taxon>Chytridiomycetes</taxon>
        <taxon>Chytridiales</taxon>
        <taxon>Chytriomycetaceae</taxon>
        <taxon>Rhizoclosmatium</taxon>
    </lineage>
</organism>
<proteinExistence type="predicted"/>
<keyword evidence="3" id="KW-1185">Reference proteome</keyword>
<dbReference type="OrthoDB" id="2153736at2759"/>